<feature type="transmembrane region" description="Helical" evidence="1">
    <location>
        <begin position="5"/>
        <end position="26"/>
    </location>
</feature>
<keyword evidence="1" id="KW-0472">Membrane</keyword>
<organism evidence="2 3">
    <name type="scientific">Chitinophaga rupis</name>
    <dbReference type="NCBI Taxonomy" id="573321"/>
    <lineage>
        <taxon>Bacteria</taxon>
        <taxon>Pseudomonadati</taxon>
        <taxon>Bacteroidota</taxon>
        <taxon>Chitinophagia</taxon>
        <taxon>Chitinophagales</taxon>
        <taxon>Chitinophagaceae</taxon>
        <taxon>Chitinophaga</taxon>
    </lineage>
</organism>
<feature type="transmembrane region" description="Helical" evidence="1">
    <location>
        <begin position="169"/>
        <end position="190"/>
    </location>
</feature>
<dbReference type="AlphaFoldDB" id="A0A1H8HJ30"/>
<feature type="transmembrane region" description="Helical" evidence="1">
    <location>
        <begin position="42"/>
        <end position="63"/>
    </location>
</feature>
<proteinExistence type="predicted"/>
<evidence type="ECO:0000256" key="1">
    <source>
        <dbReference type="SAM" id="Phobius"/>
    </source>
</evidence>
<accession>A0A1H8HJ30</accession>
<dbReference type="STRING" id="573321.SAMN04488505_11180"/>
<keyword evidence="1" id="KW-1133">Transmembrane helix</keyword>
<reference evidence="2 3" key="1">
    <citation type="submission" date="2016-10" db="EMBL/GenBank/DDBJ databases">
        <authorList>
            <person name="de Groot N.N."/>
        </authorList>
    </citation>
    <scope>NUCLEOTIDE SEQUENCE [LARGE SCALE GENOMIC DNA]</scope>
    <source>
        <strain evidence="2 3">DSM 21039</strain>
    </source>
</reference>
<keyword evidence="3" id="KW-1185">Reference proteome</keyword>
<name>A0A1H8HJ30_9BACT</name>
<dbReference type="OrthoDB" id="662998at2"/>
<evidence type="ECO:0000313" key="3">
    <source>
        <dbReference type="Proteomes" id="UP000198984"/>
    </source>
</evidence>
<dbReference type="RefSeq" id="WP_089920137.1">
    <property type="nucleotide sequence ID" value="NZ_FOBB01000011.1"/>
</dbReference>
<feature type="transmembrane region" description="Helical" evidence="1">
    <location>
        <begin position="210"/>
        <end position="230"/>
    </location>
</feature>
<dbReference type="EMBL" id="FOBB01000011">
    <property type="protein sequence ID" value="SEN56242.1"/>
    <property type="molecule type" value="Genomic_DNA"/>
</dbReference>
<keyword evidence="1" id="KW-0812">Transmembrane</keyword>
<protein>
    <recommendedName>
        <fullName evidence="4">Transmembrane protein</fullName>
    </recommendedName>
</protein>
<dbReference type="Proteomes" id="UP000198984">
    <property type="component" value="Unassembled WGS sequence"/>
</dbReference>
<gene>
    <name evidence="2" type="ORF">SAMN04488505_11180</name>
</gene>
<evidence type="ECO:0000313" key="2">
    <source>
        <dbReference type="EMBL" id="SEN56242.1"/>
    </source>
</evidence>
<sequence length="326" mass="37100">MKRGFLLFAALNAVFFAIVLPMLLYYNIKSEYAPNLRERDPWFALGVVAASVVIWIVVLAGYFRKWIINIFIARRNITYLKEKGIPREAKIMAVTKTSKPNAGYDAYDLSLSFKNLVGAEILQKASINDAKPYERRFEVGKKIELLLDKEVKHEPYFIFATSEATIKKAAIALISLGWLALTALVIVYYGLSYLLESEGMGWRFMSLGHPLIVCPAILLFLRIIITLIYYKIAGKPGDAVSIKFKGIRTDARLLKASQTGTYINDQPQIKFDLEYTDHLKRTHHASLKKIIGLLELDTLKQEYVSIYYLKEKPEKIAFASDLNELS</sequence>
<evidence type="ECO:0008006" key="4">
    <source>
        <dbReference type="Google" id="ProtNLM"/>
    </source>
</evidence>